<dbReference type="Gene3D" id="1.10.285.10">
    <property type="entry name" value="Glutamate Dehydrogenase, chain A, domain 3"/>
    <property type="match status" value="1"/>
</dbReference>
<dbReference type="InterPro" id="IPR006096">
    <property type="entry name" value="Glu/Leu/Phe/Val/Trp_DH_C"/>
</dbReference>
<evidence type="ECO:0000259" key="1">
    <source>
        <dbReference type="SMART" id="SM00839"/>
    </source>
</evidence>
<dbReference type="EC" id="1.4.1.4" evidence="2"/>
<dbReference type="SMART" id="SM00839">
    <property type="entry name" value="ELFV_dehydrog"/>
    <property type="match status" value="1"/>
</dbReference>
<dbReference type="GO" id="GO:0005829">
    <property type="term" value="C:cytosol"/>
    <property type="evidence" value="ECO:0007669"/>
    <property type="project" value="TreeGrafter"/>
</dbReference>
<dbReference type="EMBL" id="VSSQ01109712">
    <property type="protein sequence ID" value="MPN47876.1"/>
    <property type="molecule type" value="Genomic_DNA"/>
</dbReference>
<dbReference type="AlphaFoldDB" id="A0A645IAE3"/>
<dbReference type="PANTHER" id="PTHR43571">
    <property type="entry name" value="NADP-SPECIFIC GLUTAMATE DEHYDROGENASE 1-RELATED"/>
    <property type="match status" value="1"/>
</dbReference>
<name>A0A645IAE3_9ZZZZ</name>
<dbReference type="InterPro" id="IPR036291">
    <property type="entry name" value="NAD(P)-bd_dom_sf"/>
</dbReference>
<evidence type="ECO:0000313" key="2">
    <source>
        <dbReference type="EMBL" id="MPN47876.1"/>
    </source>
</evidence>
<feature type="domain" description="Glutamate/phenylalanine/leucine/valine/L-tryptophan dehydrogenase C-terminal" evidence="1">
    <location>
        <begin position="1"/>
        <end position="98"/>
    </location>
</feature>
<dbReference type="Gene3D" id="3.40.50.720">
    <property type="entry name" value="NAD(P)-binding Rossmann-like Domain"/>
    <property type="match status" value="1"/>
</dbReference>
<protein>
    <submittedName>
        <fullName evidence="2">NADP-specific glutamate dehydrogenase</fullName>
        <ecNumber evidence="2">1.4.1.4</ecNumber>
    </submittedName>
</protein>
<reference evidence="2" key="1">
    <citation type="submission" date="2019-08" db="EMBL/GenBank/DDBJ databases">
        <authorList>
            <person name="Kucharzyk K."/>
            <person name="Murdoch R.W."/>
            <person name="Higgins S."/>
            <person name="Loffler F."/>
        </authorList>
    </citation>
    <scope>NUCLEOTIDE SEQUENCE</scope>
</reference>
<keyword evidence="2" id="KW-0560">Oxidoreductase</keyword>
<accession>A0A645IAE3</accession>
<sequence>MPSTPEAVEVFQKAGVLFGPAKAANAGGVATSALEMSQNSQRLSWTFEEVDQRLHDIMVNIYRNSAKAAKEYGMEGNLVAGANIAGFLKVADAMLWQGIAY</sequence>
<dbReference type="Pfam" id="PF00208">
    <property type="entry name" value="ELFV_dehydrog"/>
    <property type="match status" value="1"/>
</dbReference>
<dbReference type="SUPFAM" id="SSF51735">
    <property type="entry name" value="NAD(P)-binding Rossmann-fold domains"/>
    <property type="match status" value="1"/>
</dbReference>
<dbReference type="PANTHER" id="PTHR43571:SF1">
    <property type="entry name" value="NADP-SPECIFIC GLUTAMATE DEHYDROGENASE 1-RELATED"/>
    <property type="match status" value="1"/>
</dbReference>
<gene>
    <name evidence="2" type="primary">gdh_43</name>
    <name evidence="2" type="ORF">SDC9_195480</name>
</gene>
<proteinExistence type="predicted"/>
<organism evidence="2">
    <name type="scientific">bioreactor metagenome</name>
    <dbReference type="NCBI Taxonomy" id="1076179"/>
    <lineage>
        <taxon>unclassified sequences</taxon>
        <taxon>metagenomes</taxon>
        <taxon>ecological metagenomes</taxon>
    </lineage>
</organism>
<dbReference type="FunFam" id="1.10.285.10:FF:000001">
    <property type="entry name" value="Glutamate dehydrogenase"/>
    <property type="match status" value="1"/>
</dbReference>
<comment type="caution">
    <text evidence="2">The sequence shown here is derived from an EMBL/GenBank/DDBJ whole genome shotgun (WGS) entry which is preliminary data.</text>
</comment>
<dbReference type="GO" id="GO:0006537">
    <property type="term" value="P:glutamate biosynthetic process"/>
    <property type="evidence" value="ECO:0007669"/>
    <property type="project" value="TreeGrafter"/>
</dbReference>
<dbReference type="InterPro" id="IPR050724">
    <property type="entry name" value="Glu_Leu_Phe_Val_DH"/>
</dbReference>
<dbReference type="GO" id="GO:0004354">
    <property type="term" value="F:glutamate dehydrogenase (NADP+) activity"/>
    <property type="evidence" value="ECO:0007669"/>
    <property type="project" value="UniProtKB-EC"/>
</dbReference>